<keyword evidence="11" id="KW-0479">Metal-binding</keyword>
<evidence type="ECO:0000313" key="24">
    <source>
        <dbReference type="EMBL" id="KAJ3605773.1"/>
    </source>
</evidence>
<evidence type="ECO:0000256" key="8">
    <source>
        <dbReference type="ARBA" id="ARBA00020179"/>
    </source>
</evidence>
<reference evidence="24" key="1">
    <citation type="submission" date="2022-07" db="EMBL/GenBank/DDBJ databases">
        <title>Chromosome-level genome of Muraenolepis orangiensis.</title>
        <authorList>
            <person name="Kim J."/>
        </authorList>
    </citation>
    <scope>NUCLEOTIDE SEQUENCE</scope>
    <source>
        <strain evidence="24">KU_S4_2022</strain>
        <tissue evidence="24">Muscle</tissue>
    </source>
</reference>
<comment type="function">
    <text evidence="20">Catalyzes the hydroxylation of dopamine to noradrenaline (also known as norepinephrine), and is thus vital for regulation of these neurotransmitters.</text>
</comment>
<comment type="catalytic activity">
    <reaction evidence="21">
        <text>dopamine + 2 L-ascorbate + O2 = (R)-noradrenaline + 2 monodehydro-L-ascorbate radical + H2O</text>
        <dbReference type="Rhea" id="RHEA:19117"/>
        <dbReference type="ChEBI" id="CHEBI:15377"/>
        <dbReference type="ChEBI" id="CHEBI:15379"/>
        <dbReference type="ChEBI" id="CHEBI:38290"/>
        <dbReference type="ChEBI" id="CHEBI:59513"/>
        <dbReference type="ChEBI" id="CHEBI:59905"/>
        <dbReference type="ChEBI" id="CHEBI:72587"/>
        <dbReference type="EC" id="1.14.17.1"/>
    </reaction>
    <physiologicalReaction direction="left-to-right" evidence="21">
        <dbReference type="Rhea" id="RHEA:19118"/>
    </physiologicalReaction>
</comment>
<evidence type="ECO:0000256" key="13">
    <source>
        <dbReference type="ARBA" id="ARBA00022989"/>
    </source>
</evidence>
<keyword evidence="9" id="KW-0127">Catecholamine biosynthesis</keyword>
<name>A0A9Q0IPL2_9TELE</name>
<feature type="signal peptide" evidence="22">
    <location>
        <begin position="1"/>
        <end position="23"/>
    </location>
</feature>
<keyword evidence="14" id="KW-0560">Oxidoreductase</keyword>
<dbReference type="GO" id="GO:0042420">
    <property type="term" value="P:dopamine catabolic process"/>
    <property type="evidence" value="ECO:0007669"/>
    <property type="project" value="TreeGrafter"/>
</dbReference>
<comment type="similarity">
    <text evidence="5">Belongs to the copper type II ascorbate-dependent monooxygenase family.</text>
</comment>
<dbReference type="GO" id="GO:0042421">
    <property type="term" value="P:norepinephrine biosynthetic process"/>
    <property type="evidence" value="ECO:0007669"/>
    <property type="project" value="TreeGrafter"/>
</dbReference>
<dbReference type="InterPro" id="IPR008977">
    <property type="entry name" value="PHM/PNGase_F_dom_sf"/>
</dbReference>
<dbReference type="Gene3D" id="2.60.120.230">
    <property type="match status" value="1"/>
</dbReference>
<comment type="pathway">
    <text evidence="4">Catecholamine biosynthesis; (R)-noradrenaline biosynthesis; (R)-noradrenaline from dopamine: step 1/1.</text>
</comment>
<dbReference type="GO" id="GO:0006589">
    <property type="term" value="P:octopamine biosynthetic process"/>
    <property type="evidence" value="ECO:0007669"/>
    <property type="project" value="TreeGrafter"/>
</dbReference>
<dbReference type="GO" id="GO:0005615">
    <property type="term" value="C:extracellular space"/>
    <property type="evidence" value="ECO:0007669"/>
    <property type="project" value="TreeGrafter"/>
</dbReference>
<dbReference type="AlphaFoldDB" id="A0A9Q0IPL2"/>
<evidence type="ECO:0000256" key="17">
    <source>
        <dbReference type="ARBA" id="ARBA00023136"/>
    </source>
</evidence>
<dbReference type="InterPro" id="IPR005018">
    <property type="entry name" value="DOMON_domain"/>
</dbReference>
<keyword evidence="13" id="KW-1133">Transmembrane helix</keyword>
<dbReference type="CDD" id="cd09631">
    <property type="entry name" value="DOMON_DOH"/>
    <property type="match status" value="1"/>
</dbReference>
<dbReference type="GO" id="GO:0004500">
    <property type="term" value="F:dopamine beta-monooxygenase activity"/>
    <property type="evidence" value="ECO:0007669"/>
    <property type="project" value="UniProtKB-EC"/>
</dbReference>
<dbReference type="PANTHER" id="PTHR10157">
    <property type="entry name" value="DOPAMINE BETA HYDROXYLASE RELATED"/>
    <property type="match status" value="1"/>
</dbReference>
<evidence type="ECO:0000256" key="21">
    <source>
        <dbReference type="ARBA" id="ARBA00047952"/>
    </source>
</evidence>
<dbReference type="PRINTS" id="PR00767">
    <property type="entry name" value="DBMONOXGNASE"/>
</dbReference>
<accession>A0A9Q0IPL2</accession>
<dbReference type="InterPro" id="IPR024548">
    <property type="entry name" value="Cu2_monoox_C"/>
</dbReference>
<keyword evidence="22" id="KW-0732">Signal</keyword>
<feature type="chain" id="PRO_5040135538" description="Dopamine beta-hydroxylase" evidence="22">
    <location>
        <begin position="24"/>
        <end position="511"/>
    </location>
</feature>
<sequence length="511" mass="56572">MYLTALATLVLILVAVYQAPAGALNPLEPSPLGGALVEGGTTRPPLPMPFSVALDPAGELLLSWNLSYATQEVYLELRVEDMKHGVLLGMSPRGELTNADLAVLWDDGHKSFFGQQDYQLLEAKHTPPHGFQLLFKRSFSTCDPRDFLIQDGTVHLIYGLLDRPMASLDQLNLSSIQTGVQRVLMLRPDSPAPSLPSDVASMEVLAPNVTVPTQETTYWCYIHKLAPRTAKNHIVMYEPVITRGNENLVHHMEVFECNPEVQDVPSYSGSHSSTHQMLVSLSVVLVPPDFYGRPDSSGIRLWFTPSLRRYDAGIMELGLVYTPLMAVPPKQSSFDLTGYCTAKCTQTAFPPGGINIFASQLHTHLAGRGVRTTTHYQTIRSLRKMVTVLPGDVLVTKCTYNTEDRSGPTVGGFSIMDEMCVNYVHYYPRTQLELCKTHVDPDHLQKYFSFMNRFHGREPCVCGGEGVTGQYSALQWDPFTSKGVWDNQPLPLVTTLLPEPRYPCEGGAGLT</sequence>
<evidence type="ECO:0000256" key="3">
    <source>
        <dbReference type="ARBA" id="ARBA00004553"/>
    </source>
</evidence>
<comment type="cofactor">
    <cofactor evidence="1">
        <name>Cu(2+)</name>
        <dbReference type="ChEBI" id="CHEBI:29036"/>
    </cofactor>
</comment>
<evidence type="ECO:0000313" key="25">
    <source>
        <dbReference type="Proteomes" id="UP001148018"/>
    </source>
</evidence>
<dbReference type="InterPro" id="IPR000323">
    <property type="entry name" value="Cu2_ascorb_mOase_N"/>
</dbReference>
<dbReference type="Pfam" id="PF03351">
    <property type="entry name" value="DOMON"/>
    <property type="match status" value="1"/>
</dbReference>
<dbReference type="Proteomes" id="UP001148018">
    <property type="component" value="Unassembled WGS sequence"/>
</dbReference>
<keyword evidence="16" id="KW-0503">Monooxygenase</keyword>
<dbReference type="InterPro" id="IPR014784">
    <property type="entry name" value="Cu2_ascorb_mOase-like_C"/>
</dbReference>
<evidence type="ECO:0000256" key="1">
    <source>
        <dbReference type="ARBA" id="ARBA00001973"/>
    </source>
</evidence>
<dbReference type="InterPro" id="IPR028460">
    <property type="entry name" value="Tbh/DBH"/>
</dbReference>
<keyword evidence="12" id="KW-0847">Vitamin C</keyword>
<dbReference type="Gene3D" id="2.60.120.310">
    <property type="entry name" value="Copper type II, ascorbate-dependent monooxygenase, N-terminal domain"/>
    <property type="match status" value="1"/>
</dbReference>
<dbReference type="OrthoDB" id="129121at2759"/>
<dbReference type="GO" id="GO:0042584">
    <property type="term" value="C:chromaffin granule membrane"/>
    <property type="evidence" value="ECO:0007669"/>
    <property type="project" value="UniProtKB-SubCell"/>
</dbReference>
<dbReference type="InterPro" id="IPR036939">
    <property type="entry name" value="Cu2_ascorb_mOase_N_sf"/>
</dbReference>
<comment type="subunit">
    <text evidence="6">Homotetramer; composed of two disulfide-linked dimers.</text>
</comment>
<dbReference type="GO" id="GO:0031418">
    <property type="term" value="F:L-ascorbic acid binding"/>
    <property type="evidence" value="ECO:0007669"/>
    <property type="project" value="UniProtKB-KW"/>
</dbReference>
<evidence type="ECO:0000256" key="22">
    <source>
        <dbReference type="SAM" id="SignalP"/>
    </source>
</evidence>
<keyword evidence="17" id="KW-0472">Membrane</keyword>
<evidence type="ECO:0000256" key="4">
    <source>
        <dbReference type="ARBA" id="ARBA00005223"/>
    </source>
</evidence>
<evidence type="ECO:0000256" key="11">
    <source>
        <dbReference type="ARBA" id="ARBA00022723"/>
    </source>
</evidence>
<keyword evidence="18" id="KW-1015">Disulfide bond</keyword>
<keyword evidence="25" id="KW-1185">Reference proteome</keyword>
<dbReference type="GO" id="GO:0034466">
    <property type="term" value="C:chromaffin granule lumen"/>
    <property type="evidence" value="ECO:0007669"/>
    <property type="project" value="UniProtKB-SubCell"/>
</dbReference>
<keyword evidence="19" id="KW-0325">Glycoprotein</keyword>
<evidence type="ECO:0000256" key="5">
    <source>
        <dbReference type="ARBA" id="ARBA00010676"/>
    </source>
</evidence>
<dbReference type="PROSITE" id="PS00084">
    <property type="entry name" value="CU2_MONOOXYGENASE_1"/>
    <property type="match status" value="1"/>
</dbReference>
<evidence type="ECO:0000256" key="20">
    <source>
        <dbReference type="ARBA" id="ARBA00037327"/>
    </source>
</evidence>
<evidence type="ECO:0000256" key="19">
    <source>
        <dbReference type="ARBA" id="ARBA00023180"/>
    </source>
</evidence>
<dbReference type="InterPro" id="IPR020611">
    <property type="entry name" value="Cu2_ascorb_mOase_CS-1"/>
</dbReference>
<proteinExistence type="inferred from homology"/>
<keyword evidence="15" id="KW-0186">Copper</keyword>
<evidence type="ECO:0000256" key="16">
    <source>
        <dbReference type="ARBA" id="ARBA00023033"/>
    </source>
</evidence>
<dbReference type="GO" id="GO:0005507">
    <property type="term" value="F:copper ion binding"/>
    <property type="evidence" value="ECO:0007669"/>
    <property type="project" value="InterPro"/>
</dbReference>
<evidence type="ECO:0000256" key="2">
    <source>
        <dbReference type="ARBA" id="ARBA00004351"/>
    </source>
</evidence>
<organism evidence="24 25">
    <name type="scientific">Muraenolepis orangiensis</name>
    <name type="common">Patagonian moray cod</name>
    <dbReference type="NCBI Taxonomy" id="630683"/>
    <lineage>
        <taxon>Eukaryota</taxon>
        <taxon>Metazoa</taxon>
        <taxon>Chordata</taxon>
        <taxon>Craniata</taxon>
        <taxon>Vertebrata</taxon>
        <taxon>Euteleostomi</taxon>
        <taxon>Actinopterygii</taxon>
        <taxon>Neopterygii</taxon>
        <taxon>Teleostei</taxon>
        <taxon>Neoteleostei</taxon>
        <taxon>Acanthomorphata</taxon>
        <taxon>Zeiogadaria</taxon>
        <taxon>Gadariae</taxon>
        <taxon>Gadiformes</taxon>
        <taxon>Muraenolepidoidei</taxon>
        <taxon>Muraenolepididae</taxon>
        <taxon>Muraenolepis</taxon>
    </lineage>
</organism>
<protein>
    <recommendedName>
        <fullName evidence="8">Dopamine beta-hydroxylase</fullName>
        <ecNumber evidence="7">1.14.17.1</ecNumber>
    </recommendedName>
</protein>
<comment type="caution">
    <text evidence="24">The sequence shown here is derived from an EMBL/GenBank/DDBJ whole genome shotgun (WGS) entry which is preliminary data.</text>
</comment>
<dbReference type="InterPro" id="IPR000945">
    <property type="entry name" value="DBH-like"/>
</dbReference>
<evidence type="ECO:0000256" key="14">
    <source>
        <dbReference type="ARBA" id="ARBA00023002"/>
    </source>
</evidence>
<comment type="subcellular location">
    <subcellularLocation>
        <location evidence="3">Cytoplasmic vesicle</location>
        <location evidence="3">Secretory vesicle</location>
        <location evidence="3">Chromaffin granule lumen</location>
    </subcellularLocation>
    <subcellularLocation>
        <location evidence="2">Cytoplasmic vesicle</location>
        <location evidence="2">Secretory vesicle</location>
        <location evidence="2">Chromaffin granule membrane</location>
        <topology evidence="2">Single-pass type II membrane protein</topology>
    </subcellularLocation>
</comment>
<dbReference type="EC" id="1.14.17.1" evidence="7"/>
<evidence type="ECO:0000256" key="7">
    <source>
        <dbReference type="ARBA" id="ARBA00012686"/>
    </source>
</evidence>
<dbReference type="SMART" id="SM00664">
    <property type="entry name" value="DoH"/>
    <property type="match status" value="1"/>
</dbReference>
<evidence type="ECO:0000256" key="12">
    <source>
        <dbReference type="ARBA" id="ARBA00022896"/>
    </source>
</evidence>
<feature type="domain" description="DOMON" evidence="23">
    <location>
        <begin position="85"/>
        <end position="161"/>
    </location>
</feature>
<dbReference type="EMBL" id="JANIIK010000043">
    <property type="protein sequence ID" value="KAJ3605773.1"/>
    <property type="molecule type" value="Genomic_DNA"/>
</dbReference>
<dbReference type="Pfam" id="PF01082">
    <property type="entry name" value="Cu2_monooxygen"/>
    <property type="match status" value="1"/>
</dbReference>
<dbReference type="SUPFAM" id="SSF49742">
    <property type="entry name" value="PHM/PNGase F"/>
    <property type="match status" value="2"/>
</dbReference>
<evidence type="ECO:0000256" key="6">
    <source>
        <dbReference type="ARBA" id="ARBA00011406"/>
    </source>
</evidence>
<dbReference type="PANTHER" id="PTHR10157:SF29">
    <property type="entry name" value="DOPAMINE BETA-HYDROXYLASE"/>
    <property type="match status" value="1"/>
</dbReference>
<gene>
    <name evidence="24" type="ORF">NHX12_027817</name>
</gene>
<keyword evidence="10" id="KW-0812">Transmembrane</keyword>
<evidence type="ECO:0000259" key="23">
    <source>
        <dbReference type="SMART" id="SM00664"/>
    </source>
</evidence>
<dbReference type="InterPro" id="IPR045266">
    <property type="entry name" value="DOH_DOMON"/>
</dbReference>
<evidence type="ECO:0000256" key="10">
    <source>
        <dbReference type="ARBA" id="ARBA00022692"/>
    </source>
</evidence>
<dbReference type="Pfam" id="PF03712">
    <property type="entry name" value="Cu2_monoox_C"/>
    <property type="match status" value="1"/>
</dbReference>
<evidence type="ECO:0000256" key="18">
    <source>
        <dbReference type="ARBA" id="ARBA00023157"/>
    </source>
</evidence>
<evidence type="ECO:0000256" key="15">
    <source>
        <dbReference type="ARBA" id="ARBA00023008"/>
    </source>
</evidence>
<evidence type="ECO:0000256" key="9">
    <source>
        <dbReference type="ARBA" id="ARBA00022584"/>
    </source>
</evidence>